<evidence type="ECO:0000313" key="3">
    <source>
        <dbReference type="Proteomes" id="UP000192738"/>
    </source>
</evidence>
<accession>A0A1W2AQV9</accession>
<name>A0A1W2AQV9_9FIRM</name>
<gene>
    <name evidence="2" type="ORF">SAMN04488500_10655</name>
</gene>
<proteinExistence type="predicted"/>
<organism evidence="2 3">
    <name type="scientific">Sporomusa malonica</name>
    <dbReference type="NCBI Taxonomy" id="112901"/>
    <lineage>
        <taxon>Bacteria</taxon>
        <taxon>Bacillati</taxon>
        <taxon>Bacillota</taxon>
        <taxon>Negativicutes</taxon>
        <taxon>Selenomonadales</taxon>
        <taxon>Sporomusaceae</taxon>
        <taxon>Sporomusa</taxon>
    </lineage>
</organism>
<dbReference type="Gene3D" id="2.60.40.3350">
    <property type="match status" value="1"/>
</dbReference>
<evidence type="ECO:0000313" key="2">
    <source>
        <dbReference type="EMBL" id="SMC63106.1"/>
    </source>
</evidence>
<dbReference type="STRING" id="112901.SAMN04488500_10655"/>
<dbReference type="AlphaFoldDB" id="A0A1W2AQV9"/>
<dbReference type="InterPro" id="IPR018913">
    <property type="entry name" value="BppU_N"/>
</dbReference>
<sequence>MAESIMADIEVNEGDTATIEIDVIQDNGEPMDLTGFTGVCQIRKTVQSPDILASPVVTITDVANGKLQFPRPHNLPIDGDFQNYSYFAYEVKVLDALERGTPVAKGNYIVIPGVIK</sequence>
<dbReference type="RefSeq" id="WP_084575279.1">
    <property type="nucleotide sequence ID" value="NZ_CP155572.1"/>
</dbReference>
<dbReference type="EMBL" id="FWXI01000006">
    <property type="protein sequence ID" value="SMC63106.1"/>
    <property type="molecule type" value="Genomic_DNA"/>
</dbReference>
<protein>
    <recommendedName>
        <fullName evidence="1">BppU N-terminal domain-containing protein</fullName>
    </recommendedName>
</protein>
<dbReference type="Pfam" id="PF10651">
    <property type="entry name" value="BppU_N"/>
    <property type="match status" value="1"/>
</dbReference>
<reference evidence="2 3" key="1">
    <citation type="submission" date="2017-04" db="EMBL/GenBank/DDBJ databases">
        <authorList>
            <person name="Afonso C.L."/>
            <person name="Miller P.J."/>
            <person name="Scott M.A."/>
            <person name="Spackman E."/>
            <person name="Goraichik I."/>
            <person name="Dimitrov K.M."/>
            <person name="Suarez D.L."/>
            <person name="Swayne D.E."/>
        </authorList>
    </citation>
    <scope>NUCLEOTIDE SEQUENCE [LARGE SCALE GENOMIC DNA]</scope>
    <source>
        <strain evidence="2 3">DSM 5090</strain>
    </source>
</reference>
<keyword evidence="3" id="KW-1185">Reference proteome</keyword>
<evidence type="ECO:0000259" key="1">
    <source>
        <dbReference type="Pfam" id="PF10651"/>
    </source>
</evidence>
<dbReference type="Proteomes" id="UP000192738">
    <property type="component" value="Unassembled WGS sequence"/>
</dbReference>
<feature type="domain" description="BppU N-terminal" evidence="1">
    <location>
        <begin position="8"/>
        <end position="89"/>
    </location>
</feature>